<dbReference type="InterPro" id="IPR036388">
    <property type="entry name" value="WH-like_DNA-bd_sf"/>
</dbReference>
<protein>
    <submittedName>
        <fullName evidence="2">MarR family transcriptional regulator</fullName>
    </submittedName>
</protein>
<proteinExistence type="predicted"/>
<accession>A0A3A1P4W0</accession>
<dbReference type="OrthoDB" id="7594920at2"/>
<reference evidence="2 3" key="1">
    <citation type="submission" date="2018-08" db="EMBL/GenBank/DDBJ databases">
        <title>Erythrobacter zhengii sp.nov., a bacterium isolated from deep-sea sediment.</title>
        <authorList>
            <person name="Fang C."/>
            <person name="Wu Y.-H."/>
            <person name="Sun C."/>
            <person name="Wang H."/>
            <person name="Cheng H."/>
            <person name="Meng F.-X."/>
            <person name="Wang C.-S."/>
            <person name="Xu X.-W."/>
        </authorList>
    </citation>
    <scope>NUCLEOTIDE SEQUENCE [LARGE SCALE GENOMIC DNA]</scope>
    <source>
        <strain evidence="2 3">CCTCC AB 2015396</strain>
    </source>
</reference>
<feature type="domain" description="HTH marR-type" evidence="1">
    <location>
        <begin position="272"/>
        <end position="306"/>
    </location>
</feature>
<evidence type="ECO:0000313" key="2">
    <source>
        <dbReference type="EMBL" id="RIV85267.1"/>
    </source>
</evidence>
<dbReference type="InterPro" id="IPR036390">
    <property type="entry name" value="WH_DNA-bd_sf"/>
</dbReference>
<dbReference type="EMBL" id="QXFM01000100">
    <property type="protein sequence ID" value="RIV85267.1"/>
    <property type="molecule type" value="Genomic_DNA"/>
</dbReference>
<evidence type="ECO:0000313" key="3">
    <source>
        <dbReference type="Proteomes" id="UP000265366"/>
    </source>
</evidence>
<dbReference type="Gene3D" id="1.10.10.10">
    <property type="entry name" value="Winged helix-like DNA-binding domain superfamily/Winged helix DNA-binding domain"/>
    <property type="match status" value="1"/>
</dbReference>
<dbReference type="Proteomes" id="UP000265366">
    <property type="component" value="Unassembled WGS sequence"/>
</dbReference>
<dbReference type="AlphaFoldDB" id="A0A3A1P4W0"/>
<dbReference type="SUPFAM" id="SSF46785">
    <property type="entry name" value="Winged helix' DNA-binding domain"/>
    <property type="match status" value="1"/>
</dbReference>
<comment type="caution">
    <text evidence="2">The sequence shown here is derived from an EMBL/GenBank/DDBJ whole genome shotgun (WGS) entry which is preliminary data.</text>
</comment>
<sequence>MGQAAVIDFAYEMAADSAGMKLALSVFSDRAQFRDELHEDAGIAGFAVRDCGALADLLDGEAAPLGELAFLDCPELDGAGYAALSRLDERVARAGARLIVATTVDTLDAVYGCCSASDPQILVNPRRTDRVIALGRMLAELSGRRVRELSEEDRRNLLRITEQVTHIAERIDLLTPDHAAKPSAGSAFRFAPRDCSRPCHGERMARATRPPLPDPRLVRGIIQQRQLRARFFDGDLFADPAWDMLLDLTAARAEHVRVSVTSLCIASGVPPTTALRWISQMTEAGLLERIEDETDRRRAFIQLTEKSSDAMARYFHELGQAAAQMV</sequence>
<keyword evidence="3" id="KW-1185">Reference proteome</keyword>
<dbReference type="Pfam" id="PF13463">
    <property type="entry name" value="HTH_27"/>
    <property type="match status" value="1"/>
</dbReference>
<name>A0A3A1P4W0_9SPHN</name>
<evidence type="ECO:0000259" key="1">
    <source>
        <dbReference type="Pfam" id="PF13463"/>
    </source>
</evidence>
<dbReference type="GO" id="GO:0003700">
    <property type="term" value="F:DNA-binding transcription factor activity"/>
    <property type="evidence" value="ECO:0007669"/>
    <property type="project" value="InterPro"/>
</dbReference>
<dbReference type="InterPro" id="IPR000835">
    <property type="entry name" value="HTH_MarR-typ"/>
</dbReference>
<organism evidence="2 3">
    <name type="scientific">Aurantiacibacter xanthus</name>
    <dbReference type="NCBI Taxonomy" id="1784712"/>
    <lineage>
        <taxon>Bacteria</taxon>
        <taxon>Pseudomonadati</taxon>
        <taxon>Pseudomonadota</taxon>
        <taxon>Alphaproteobacteria</taxon>
        <taxon>Sphingomonadales</taxon>
        <taxon>Erythrobacteraceae</taxon>
        <taxon>Aurantiacibacter</taxon>
    </lineage>
</organism>
<dbReference type="RefSeq" id="WP_119593013.1">
    <property type="nucleotide sequence ID" value="NZ_QXFM01000100.1"/>
</dbReference>
<gene>
    <name evidence="2" type="ORF">D2V17_11035</name>
</gene>